<evidence type="ECO:0000313" key="1">
    <source>
        <dbReference type="EMBL" id="MPM06341.1"/>
    </source>
</evidence>
<protein>
    <recommendedName>
        <fullName evidence="2">Type I restriction endonuclease subunit M</fullName>
    </recommendedName>
</protein>
<dbReference type="EMBL" id="VSSQ01001219">
    <property type="protein sequence ID" value="MPM06341.1"/>
    <property type="molecule type" value="Genomic_DNA"/>
</dbReference>
<accession>A0A644WS51</accession>
<dbReference type="AlphaFoldDB" id="A0A644WS51"/>
<proteinExistence type="predicted"/>
<sequence>MSKFSMGQVVMTRGIADRCADDSLFAFFVTKALQMHSTGNWGDVDDEDWNSNLEALETGDRLFSSYYLDEQHSEKIWIITEADRSYTTVLWPSEY</sequence>
<gene>
    <name evidence="1" type="ORF">SDC9_52640</name>
</gene>
<comment type="caution">
    <text evidence="1">The sequence shown here is derived from an EMBL/GenBank/DDBJ whole genome shotgun (WGS) entry which is preliminary data.</text>
</comment>
<reference evidence="1" key="1">
    <citation type="submission" date="2019-08" db="EMBL/GenBank/DDBJ databases">
        <authorList>
            <person name="Kucharzyk K."/>
            <person name="Murdoch R.W."/>
            <person name="Higgins S."/>
            <person name="Loffler F."/>
        </authorList>
    </citation>
    <scope>NUCLEOTIDE SEQUENCE</scope>
</reference>
<evidence type="ECO:0008006" key="2">
    <source>
        <dbReference type="Google" id="ProtNLM"/>
    </source>
</evidence>
<organism evidence="1">
    <name type="scientific">bioreactor metagenome</name>
    <dbReference type="NCBI Taxonomy" id="1076179"/>
    <lineage>
        <taxon>unclassified sequences</taxon>
        <taxon>metagenomes</taxon>
        <taxon>ecological metagenomes</taxon>
    </lineage>
</organism>
<name>A0A644WS51_9ZZZZ</name>